<keyword evidence="7" id="KW-1185">Reference proteome</keyword>
<dbReference type="InParanoid" id="A0A0L0HMH7"/>
<evidence type="ECO:0000313" key="7">
    <source>
        <dbReference type="Proteomes" id="UP000053201"/>
    </source>
</evidence>
<dbReference type="GeneID" id="27685351"/>
<dbReference type="PANTHER" id="PTHR42813:SF1">
    <property type="entry name" value="DEHYDROGENASE, PUTATIVE (AFU_ORTHOLOGUE AFUA_5G03930)-RELATED"/>
    <property type="match status" value="1"/>
</dbReference>
<accession>A0A0L0HMH7</accession>
<evidence type="ECO:0000256" key="1">
    <source>
        <dbReference type="ARBA" id="ARBA00001947"/>
    </source>
</evidence>
<dbReference type="STRING" id="645134.A0A0L0HMH7"/>
<keyword evidence="2" id="KW-0479">Metal-binding</keyword>
<dbReference type="Pfam" id="PF08240">
    <property type="entry name" value="ADH_N"/>
    <property type="match status" value="1"/>
</dbReference>
<protein>
    <recommendedName>
        <fullName evidence="5">Alcohol dehydrogenase-like N-terminal domain-containing protein</fullName>
    </recommendedName>
</protein>
<dbReference type="InterPro" id="IPR036291">
    <property type="entry name" value="NAD(P)-bd_dom_sf"/>
</dbReference>
<dbReference type="OrthoDB" id="3941538at2759"/>
<dbReference type="SUPFAM" id="SSF50129">
    <property type="entry name" value="GroES-like"/>
    <property type="match status" value="1"/>
</dbReference>
<dbReference type="AlphaFoldDB" id="A0A0L0HMH7"/>
<keyword evidence="4" id="KW-0560">Oxidoreductase</keyword>
<evidence type="ECO:0000256" key="4">
    <source>
        <dbReference type="ARBA" id="ARBA00023002"/>
    </source>
</evidence>
<feature type="domain" description="Alcohol dehydrogenase-like N-terminal" evidence="5">
    <location>
        <begin position="46"/>
        <end position="171"/>
    </location>
</feature>
<reference evidence="6 7" key="1">
    <citation type="submission" date="2009-08" db="EMBL/GenBank/DDBJ databases">
        <title>The Genome Sequence of Spizellomyces punctatus strain DAOM BR117.</title>
        <authorList>
            <consortium name="The Broad Institute Genome Sequencing Platform"/>
            <person name="Russ C."/>
            <person name="Cuomo C."/>
            <person name="Shea T."/>
            <person name="Young S.K."/>
            <person name="Zeng Q."/>
            <person name="Koehrsen M."/>
            <person name="Haas B."/>
            <person name="Borodovsky M."/>
            <person name="Guigo R."/>
            <person name="Alvarado L."/>
            <person name="Berlin A."/>
            <person name="Bochicchio J."/>
            <person name="Borenstein D."/>
            <person name="Chapman S."/>
            <person name="Chen Z."/>
            <person name="Engels R."/>
            <person name="Freedman E."/>
            <person name="Gellesch M."/>
            <person name="Goldberg J."/>
            <person name="Griggs A."/>
            <person name="Gujja S."/>
            <person name="Heiman D."/>
            <person name="Hepburn T."/>
            <person name="Howarth C."/>
            <person name="Jen D."/>
            <person name="Larson L."/>
            <person name="Lewis B."/>
            <person name="Mehta T."/>
            <person name="Park D."/>
            <person name="Pearson M."/>
            <person name="Roberts A."/>
            <person name="Saif S."/>
            <person name="Shenoy N."/>
            <person name="Sisk P."/>
            <person name="Stolte C."/>
            <person name="Sykes S."/>
            <person name="Thomson T."/>
            <person name="Walk T."/>
            <person name="White J."/>
            <person name="Yandava C."/>
            <person name="Burger G."/>
            <person name="Gray M.W."/>
            <person name="Holland P.W.H."/>
            <person name="King N."/>
            <person name="Lang F.B.F."/>
            <person name="Roger A.J."/>
            <person name="Ruiz-Trillo I."/>
            <person name="Lander E."/>
            <person name="Nusbaum C."/>
        </authorList>
    </citation>
    <scope>NUCLEOTIDE SEQUENCE [LARGE SCALE GENOMIC DNA]</scope>
    <source>
        <strain evidence="6 7">DAOM BR117</strain>
    </source>
</reference>
<dbReference type="PROSITE" id="PS00059">
    <property type="entry name" value="ADH_ZINC"/>
    <property type="match status" value="1"/>
</dbReference>
<comment type="cofactor">
    <cofactor evidence="1">
        <name>Zn(2+)</name>
        <dbReference type="ChEBI" id="CHEBI:29105"/>
    </cofactor>
</comment>
<dbReference type="CDD" id="cd08283">
    <property type="entry name" value="FDH_like_1"/>
    <property type="match status" value="1"/>
</dbReference>
<dbReference type="EMBL" id="KQ257452">
    <property type="protein sequence ID" value="KND02616.1"/>
    <property type="molecule type" value="Genomic_DNA"/>
</dbReference>
<gene>
    <name evidence="6" type="ORF">SPPG_01703</name>
</gene>
<keyword evidence="3" id="KW-0862">Zinc</keyword>
<dbReference type="Gene3D" id="3.90.180.10">
    <property type="entry name" value="Medium-chain alcohol dehydrogenases, catalytic domain"/>
    <property type="match status" value="1"/>
</dbReference>
<evidence type="ECO:0000256" key="3">
    <source>
        <dbReference type="ARBA" id="ARBA00022833"/>
    </source>
</evidence>
<dbReference type="VEuPathDB" id="FungiDB:SPPG_01703"/>
<dbReference type="OMA" id="FMTPGDI"/>
<evidence type="ECO:0000259" key="5">
    <source>
        <dbReference type="Pfam" id="PF08240"/>
    </source>
</evidence>
<evidence type="ECO:0000256" key="2">
    <source>
        <dbReference type="ARBA" id="ARBA00022723"/>
    </source>
</evidence>
<dbReference type="Gene3D" id="3.40.50.720">
    <property type="entry name" value="NAD(P)-binding Rossmann-like Domain"/>
    <property type="match status" value="1"/>
</dbReference>
<organism evidence="6 7">
    <name type="scientific">Spizellomyces punctatus (strain DAOM BR117)</name>
    <dbReference type="NCBI Taxonomy" id="645134"/>
    <lineage>
        <taxon>Eukaryota</taxon>
        <taxon>Fungi</taxon>
        <taxon>Fungi incertae sedis</taxon>
        <taxon>Chytridiomycota</taxon>
        <taxon>Chytridiomycota incertae sedis</taxon>
        <taxon>Chytridiomycetes</taxon>
        <taxon>Spizellomycetales</taxon>
        <taxon>Spizellomycetaceae</taxon>
        <taxon>Spizellomyces</taxon>
    </lineage>
</organism>
<sequence length="414" mass="45998">MSEQRIKTSTPIMPKWDPTRTMKANVFYGTCDVRVETVPRPMVTHPKDALIRVTATTICGSDLHLYHNEIPEMMKGDILGHEFMGIIEDVGDQVKDRKKGQRVVVCFDIACGTCDYCKRGEFTGCDTTNDSVTMEKMYGYRLSGIFGYSHLTGGYPGGQAEYVRVPFADINTLPVPDSLPDEKVLFLSDIACTSWYANECAQVGKDDKVAIWGGGPIGQFSARWAMIRGASSVVVVETVEARRKMAESYPGVKSLNPDGIDVVETLKKMLPGGPDACIDATGFRYSKTLVHKVERTIKAETDAVDILEEIIRSCRKYGRIGLIADYVGYANHFPIGALMEKGKLSILIRGGQCPCQRYWKDLLGRIEKGQIDPSFIITHRPAFEDIPKAYATFDKKEDGMIKNFIRPPSAVAYT</sequence>
<dbReference type="GO" id="GO:0016491">
    <property type="term" value="F:oxidoreductase activity"/>
    <property type="evidence" value="ECO:0007669"/>
    <property type="project" value="UniProtKB-KW"/>
</dbReference>
<dbReference type="eggNOG" id="KOG0024">
    <property type="taxonomic scope" value="Eukaryota"/>
</dbReference>
<dbReference type="Proteomes" id="UP000053201">
    <property type="component" value="Unassembled WGS sequence"/>
</dbReference>
<dbReference type="PANTHER" id="PTHR42813">
    <property type="entry name" value="ZINC-TYPE ALCOHOL DEHYDROGENASE-LIKE"/>
    <property type="match status" value="1"/>
</dbReference>
<evidence type="ECO:0000313" key="6">
    <source>
        <dbReference type="EMBL" id="KND02616.1"/>
    </source>
</evidence>
<proteinExistence type="predicted"/>
<name>A0A0L0HMH7_SPIPD</name>
<dbReference type="SUPFAM" id="SSF51735">
    <property type="entry name" value="NAD(P)-binding Rossmann-fold domains"/>
    <property type="match status" value="1"/>
</dbReference>
<dbReference type="RefSeq" id="XP_016610655.1">
    <property type="nucleotide sequence ID" value="XM_016750023.1"/>
</dbReference>
<dbReference type="InterPro" id="IPR013154">
    <property type="entry name" value="ADH-like_N"/>
</dbReference>
<dbReference type="InterPro" id="IPR011032">
    <property type="entry name" value="GroES-like_sf"/>
</dbReference>
<dbReference type="GO" id="GO:0008270">
    <property type="term" value="F:zinc ion binding"/>
    <property type="evidence" value="ECO:0007669"/>
    <property type="project" value="InterPro"/>
</dbReference>
<dbReference type="InterPro" id="IPR002328">
    <property type="entry name" value="ADH_Zn_CS"/>
</dbReference>